<comment type="caution">
    <text evidence="3">The sequence shown here is derived from an EMBL/GenBank/DDBJ whole genome shotgun (WGS) entry which is preliminary data.</text>
</comment>
<reference evidence="3 4" key="1">
    <citation type="submission" date="2021-05" db="EMBL/GenBank/DDBJ databases">
        <title>Draft Genome Sequences of Clinical Respiratory Isolates of Mycobacterium goodii Recovered in Ireland.</title>
        <authorList>
            <person name="Flanagan P.R."/>
            <person name="Mok S."/>
            <person name="Roycroft E."/>
            <person name="Rogers T.R."/>
            <person name="Fitzgibbon M."/>
        </authorList>
    </citation>
    <scope>NUCLEOTIDE SEQUENCE [LARGE SCALE GENOMIC DNA]</scope>
    <source>
        <strain evidence="3 4">14IE55</strain>
    </source>
</reference>
<dbReference type="InterPro" id="IPR000572">
    <property type="entry name" value="OxRdtase_Mopterin-bd_dom"/>
</dbReference>
<feature type="signal peptide" evidence="1">
    <location>
        <begin position="1"/>
        <end position="28"/>
    </location>
</feature>
<dbReference type="InterPro" id="IPR036374">
    <property type="entry name" value="OxRdtase_Mopterin-bd_sf"/>
</dbReference>
<keyword evidence="1" id="KW-0732">Signal</keyword>
<evidence type="ECO:0000259" key="2">
    <source>
        <dbReference type="Pfam" id="PF00174"/>
    </source>
</evidence>
<dbReference type="SUPFAM" id="SSF56524">
    <property type="entry name" value="Oxidoreductase molybdopterin-binding domain"/>
    <property type="match status" value="1"/>
</dbReference>
<name>A0ABS6HV25_MYCGD</name>
<gene>
    <name evidence="3" type="ORF">KL859_20320</name>
</gene>
<evidence type="ECO:0000313" key="4">
    <source>
        <dbReference type="Proteomes" id="UP000696413"/>
    </source>
</evidence>
<dbReference type="Pfam" id="PF00174">
    <property type="entry name" value="Oxidored_molyb"/>
    <property type="match status" value="1"/>
</dbReference>
<dbReference type="Proteomes" id="UP000696413">
    <property type="component" value="Unassembled WGS sequence"/>
</dbReference>
<keyword evidence="4" id="KW-1185">Reference proteome</keyword>
<dbReference type="Gene3D" id="3.90.420.10">
    <property type="entry name" value="Oxidoreductase, molybdopterin-binding domain"/>
    <property type="match status" value="1"/>
</dbReference>
<organism evidence="3 4">
    <name type="scientific">Mycolicibacterium goodii</name>
    <name type="common">Mycobacterium goodii</name>
    <dbReference type="NCBI Taxonomy" id="134601"/>
    <lineage>
        <taxon>Bacteria</taxon>
        <taxon>Bacillati</taxon>
        <taxon>Actinomycetota</taxon>
        <taxon>Actinomycetes</taxon>
        <taxon>Mycobacteriales</taxon>
        <taxon>Mycobacteriaceae</taxon>
        <taxon>Mycolicibacterium</taxon>
    </lineage>
</organism>
<dbReference type="EMBL" id="JAHBOM010000015">
    <property type="protein sequence ID" value="MBU8825203.1"/>
    <property type="molecule type" value="Genomic_DNA"/>
</dbReference>
<accession>A0ABS6HV25</accession>
<feature type="chain" id="PRO_5046544432" evidence="1">
    <location>
        <begin position="29"/>
        <end position="177"/>
    </location>
</feature>
<evidence type="ECO:0000256" key="1">
    <source>
        <dbReference type="SAM" id="SignalP"/>
    </source>
</evidence>
<protein>
    <submittedName>
        <fullName evidence="3">Molybdopterin-dependent oxidoreductase</fullName>
    </submittedName>
</protein>
<sequence>MTRLSVVTGVAMLTLLGATGVGVGVATADPQARPASDLTVSGDVDAPLTMTPSALRALPNRTQDATFRTHLTTQEGQQRHTYTGALLHDVIAPARPRGDAAAKHPLLTAAVVATGADGYAATLSWGDIDPAVTPAPALVAWMQDGVDLDAPRLVVPGDLTGARYVSELRELRVAQLA</sequence>
<proteinExistence type="predicted"/>
<feature type="domain" description="Oxidoreductase molybdopterin-binding" evidence="2">
    <location>
        <begin position="37"/>
        <end position="174"/>
    </location>
</feature>
<evidence type="ECO:0000313" key="3">
    <source>
        <dbReference type="EMBL" id="MBU8825203.1"/>
    </source>
</evidence>